<keyword evidence="5" id="KW-0539">Nucleus</keyword>
<dbReference type="AlphaFoldDB" id="A0A2P6SIW2"/>
<evidence type="ECO:0000256" key="5">
    <source>
        <dbReference type="ARBA" id="ARBA00023242"/>
    </source>
</evidence>
<dbReference type="InterPro" id="IPR036093">
    <property type="entry name" value="NAC_dom_sf"/>
</dbReference>
<evidence type="ECO:0000256" key="1">
    <source>
        <dbReference type="ARBA" id="ARBA00004123"/>
    </source>
</evidence>
<evidence type="ECO:0000313" key="9">
    <source>
        <dbReference type="Proteomes" id="UP000238479"/>
    </source>
</evidence>
<dbReference type="EMBL" id="PDCK01000039">
    <property type="protein sequence ID" value="PRQ58631.1"/>
    <property type="molecule type" value="Genomic_DNA"/>
</dbReference>
<keyword evidence="4" id="KW-0804">Transcription</keyword>
<dbReference type="STRING" id="74649.A0A2P6SIW2"/>
<dbReference type="GO" id="GO:0006355">
    <property type="term" value="P:regulation of DNA-templated transcription"/>
    <property type="evidence" value="ECO:0007669"/>
    <property type="project" value="InterPro"/>
</dbReference>
<dbReference type="InterPro" id="IPR003441">
    <property type="entry name" value="NAC-dom"/>
</dbReference>
<comment type="subcellular location">
    <subcellularLocation>
        <location evidence="1">Nucleus</location>
    </subcellularLocation>
</comment>
<dbReference type="SMR" id="A0A2P6SIW2"/>
<evidence type="ECO:0000259" key="7">
    <source>
        <dbReference type="PROSITE" id="PS51005"/>
    </source>
</evidence>
<dbReference type="PANTHER" id="PTHR31989">
    <property type="entry name" value="NAC DOMAIN-CONTAINING PROTEIN 82-RELATED"/>
    <property type="match status" value="1"/>
</dbReference>
<dbReference type="GO" id="GO:0005634">
    <property type="term" value="C:nucleus"/>
    <property type="evidence" value="ECO:0007669"/>
    <property type="project" value="UniProtKB-SubCell"/>
</dbReference>
<dbReference type="Proteomes" id="UP000238479">
    <property type="component" value="Chromosome 1"/>
</dbReference>
<keyword evidence="9" id="KW-1185">Reference proteome</keyword>
<feature type="compositionally biased region" description="Polar residues" evidence="6">
    <location>
        <begin position="192"/>
        <end position="204"/>
    </location>
</feature>
<reference evidence="8 9" key="1">
    <citation type="journal article" date="2018" name="Nat. Genet.">
        <title>The Rosa genome provides new insights in the design of modern roses.</title>
        <authorList>
            <person name="Bendahmane M."/>
        </authorList>
    </citation>
    <scope>NUCLEOTIDE SEQUENCE [LARGE SCALE GENOMIC DNA]</scope>
    <source>
        <strain evidence="9">cv. Old Blush</strain>
    </source>
</reference>
<proteinExistence type="predicted"/>
<evidence type="ECO:0000313" key="8">
    <source>
        <dbReference type="EMBL" id="PRQ58631.1"/>
    </source>
</evidence>
<feature type="region of interest" description="Disordered" evidence="6">
    <location>
        <begin position="173"/>
        <end position="215"/>
    </location>
</feature>
<dbReference type="Pfam" id="PF02365">
    <property type="entry name" value="NAM"/>
    <property type="match status" value="1"/>
</dbReference>
<keyword evidence="3" id="KW-0238">DNA-binding</keyword>
<protein>
    <submittedName>
        <fullName evidence="8">Putative transcription factor NAM family</fullName>
    </submittedName>
</protein>
<dbReference type="PROSITE" id="PS51005">
    <property type="entry name" value="NAC"/>
    <property type="match status" value="1"/>
</dbReference>
<keyword evidence="2" id="KW-0805">Transcription regulation</keyword>
<gene>
    <name evidence="8" type="ORF">RchiOBHm_Chr1g0361441</name>
</gene>
<name>A0A2P6SIW2_ROSCH</name>
<comment type="caution">
    <text evidence="8">The sequence shown here is derived from an EMBL/GenBank/DDBJ whole genome shotgun (WGS) entry which is preliminary data.</text>
</comment>
<evidence type="ECO:0000256" key="6">
    <source>
        <dbReference type="SAM" id="MobiDB-lite"/>
    </source>
</evidence>
<dbReference type="Gramene" id="PRQ58631">
    <property type="protein sequence ID" value="PRQ58631"/>
    <property type="gene ID" value="RchiOBHm_Chr1g0361441"/>
</dbReference>
<feature type="domain" description="NAC" evidence="7">
    <location>
        <begin position="10"/>
        <end position="172"/>
    </location>
</feature>
<organism evidence="8 9">
    <name type="scientific">Rosa chinensis</name>
    <name type="common">China rose</name>
    <dbReference type="NCBI Taxonomy" id="74649"/>
    <lineage>
        <taxon>Eukaryota</taxon>
        <taxon>Viridiplantae</taxon>
        <taxon>Streptophyta</taxon>
        <taxon>Embryophyta</taxon>
        <taxon>Tracheophyta</taxon>
        <taxon>Spermatophyta</taxon>
        <taxon>Magnoliopsida</taxon>
        <taxon>eudicotyledons</taxon>
        <taxon>Gunneridae</taxon>
        <taxon>Pentapetalae</taxon>
        <taxon>rosids</taxon>
        <taxon>fabids</taxon>
        <taxon>Rosales</taxon>
        <taxon>Rosaceae</taxon>
        <taxon>Rosoideae</taxon>
        <taxon>Rosoideae incertae sedis</taxon>
        <taxon>Rosa</taxon>
    </lineage>
</organism>
<evidence type="ECO:0000256" key="3">
    <source>
        <dbReference type="ARBA" id="ARBA00023125"/>
    </source>
</evidence>
<sequence>MMMSSGCITLPKGLRFLPSDEELVSDYLEKKNQQKDPEIKAIISVINVCEHGPSDLAALVPRVKFLDGEWEFTMADSPDMELYFYSPRVFKHSTSKSTRSNRKTEEGYWKKQGKDRRITRARSDEQIGGKRILTFYLRDKQKTDWVIHEYYLTKANSDEQIGDFVLCRLKNKSGKSDHDQQDDPLCDGGEPNSGSCSMVSNVEDQGSKELGTYGL</sequence>
<evidence type="ECO:0000256" key="2">
    <source>
        <dbReference type="ARBA" id="ARBA00023015"/>
    </source>
</evidence>
<dbReference type="GO" id="GO:0003677">
    <property type="term" value="F:DNA binding"/>
    <property type="evidence" value="ECO:0007669"/>
    <property type="project" value="UniProtKB-KW"/>
</dbReference>
<dbReference type="Gene3D" id="2.170.150.80">
    <property type="entry name" value="NAC domain"/>
    <property type="match status" value="1"/>
</dbReference>
<accession>A0A2P6SIW2</accession>
<evidence type="ECO:0000256" key="4">
    <source>
        <dbReference type="ARBA" id="ARBA00023163"/>
    </source>
</evidence>
<dbReference type="SUPFAM" id="SSF101941">
    <property type="entry name" value="NAC domain"/>
    <property type="match status" value="1"/>
</dbReference>